<evidence type="ECO:0000259" key="1">
    <source>
        <dbReference type="PROSITE" id="PS51286"/>
    </source>
</evidence>
<dbReference type="PANTHER" id="PTHR21228:SF40">
    <property type="entry name" value="LD45607P"/>
    <property type="match status" value="1"/>
</dbReference>
<dbReference type="InterPro" id="IPR013584">
    <property type="entry name" value="RAP"/>
</dbReference>
<dbReference type="InterPro" id="IPR050870">
    <property type="entry name" value="FAST_kinase"/>
</dbReference>
<dbReference type="PANTHER" id="PTHR21228">
    <property type="entry name" value="FAST LEU-RICH DOMAIN-CONTAINING"/>
    <property type="match status" value="1"/>
</dbReference>
<dbReference type="InterPro" id="IPR011632">
    <property type="entry name" value="DUF1601"/>
</dbReference>
<dbReference type="GO" id="GO:0000963">
    <property type="term" value="P:mitochondrial RNA processing"/>
    <property type="evidence" value="ECO:0007669"/>
    <property type="project" value="TreeGrafter"/>
</dbReference>
<dbReference type="EMBL" id="JATAAI010000047">
    <property type="protein sequence ID" value="KAK1733565.1"/>
    <property type="molecule type" value="Genomic_DNA"/>
</dbReference>
<dbReference type="GO" id="GO:0003723">
    <property type="term" value="F:RNA binding"/>
    <property type="evidence" value="ECO:0007669"/>
    <property type="project" value="TreeGrafter"/>
</dbReference>
<dbReference type="AlphaFoldDB" id="A0AAD8XU79"/>
<gene>
    <name evidence="2" type="ORF">QTG54_015738</name>
</gene>
<dbReference type="GO" id="GO:0035770">
    <property type="term" value="C:ribonucleoprotein granule"/>
    <property type="evidence" value="ECO:0007669"/>
    <property type="project" value="TreeGrafter"/>
</dbReference>
<dbReference type="PROSITE" id="PS51286">
    <property type="entry name" value="RAP"/>
    <property type="match status" value="1"/>
</dbReference>
<dbReference type="Pfam" id="PF07671">
    <property type="entry name" value="DUF1601"/>
    <property type="match status" value="1"/>
</dbReference>
<organism evidence="2 3">
    <name type="scientific">Skeletonema marinoi</name>
    <dbReference type="NCBI Taxonomy" id="267567"/>
    <lineage>
        <taxon>Eukaryota</taxon>
        <taxon>Sar</taxon>
        <taxon>Stramenopiles</taxon>
        <taxon>Ochrophyta</taxon>
        <taxon>Bacillariophyta</taxon>
        <taxon>Coscinodiscophyceae</taxon>
        <taxon>Thalassiosirophycidae</taxon>
        <taxon>Thalassiosirales</taxon>
        <taxon>Skeletonemataceae</taxon>
        <taxon>Skeletonema</taxon>
        <taxon>Skeletonema marinoi-dohrnii complex</taxon>
    </lineage>
</organism>
<dbReference type="Proteomes" id="UP001224775">
    <property type="component" value="Unassembled WGS sequence"/>
</dbReference>
<feature type="domain" description="RAP" evidence="1">
    <location>
        <begin position="787"/>
        <end position="866"/>
    </location>
</feature>
<accession>A0AAD8XU79</accession>
<reference evidence="2" key="1">
    <citation type="submission" date="2023-06" db="EMBL/GenBank/DDBJ databases">
        <title>Survivors Of The Sea: Transcriptome response of Skeletonema marinoi to long-term dormancy.</title>
        <authorList>
            <person name="Pinder M.I.M."/>
            <person name="Kourtchenko O."/>
            <person name="Robertson E.K."/>
            <person name="Larsson T."/>
            <person name="Maumus F."/>
            <person name="Osuna-Cruz C.M."/>
            <person name="Vancaester E."/>
            <person name="Stenow R."/>
            <person name="Vandepoele K."/>
            <person name="Ploug H."/>
            <person name="Bruchert V."/>
            <person name="Godhe A."/>
            <person name="Topel M."/>
        </authorList>
    </citation>
    <scope>NUCLEOTIDE SEQUENCE</scope>
    <source>
        <strain evidence="2">R05AC</strain>
    </source>
</reference>
<sequence length="869" mass="96354">MALDVVSSTLQVRMQLFEEARKRKSGGSSNGAWIPELSRLAGKVMDLIAVKIINEYGMRNDGGTSSTNTVFNPQEMASMLWAYAKANRADDALFSTVAAELIRQTGYALERGGQGPRPQELSNTIWAFATAGIRGEQQIELVKFAANALDEGEGLFFGNEFKPQELANTGWALATLHSKRGEGTSTETVEDDGIVRILRWVAKDIMQRVDSYKPQEISNSVWAFSTVGFGYDESCGTNVHNDYVHVATNDPVGDKELVYETLEVIAENALSRLHNFKAQELNNLAWGFTRLGHRTERTEKLLVGVGEELTKRTWQFKPQDIGTTLWSLATAECFDKDAFMAGASRLNLRHIRSFKPQEMSNTVWALATAGFAPKHIRAFDTTLVPASQRPTTKMVMSDSITECFAAVASEAMRRPQDFKDQELKDVLWAFSKIGVRHPALFKKVAHHLVAANGRGFGGFSSQGLGNTLWSFAKQAQLSLEVIDSLGDSVKLGSTGRLAVYETSCLDIGEKAIKTLFVRAAEGGVELGLDRFTNQDLSNTVWAYSTLGLLHSGFFKEAENQVLKRLKNLRPFKGQEIANILWSFATLNAQPDPVLIDELSSYIASVCSGKKGVADEYSISKVFKRQELANVAWSCAVVGRYPEELMKILYTGIVGTANDPNRMKQIFHDDGLQQSSIMTLYYVQLAADIEASKLQLALPPGFPNGWGESEGHVRGNGDDLIEMSSSMLTLTISKLQRDVSNTFTEIGFENVLEHVIDTNEIKDEYGFQLPQTPQEFLSIDIANIGQKVGVEVDGPGHFVRLIDDTRKPSNKVTLNGMFADKGENRVNGPTLLKHRLLTHLGWNIIHLPYWEYQSLGGVREKEKKYCKSLL</sequence>
<dbReference type="GO" id="GO:0005759">
    <property type="term" value="C:mitochondrial matrix"/>
    <property type="evidence" value="ECO:0007669"/>
    <property type="project" value="TreeGrafter"/>
</dbReference>
<evidence type="ECO:0000313" key="3">
    <source>
        <dbReference type="Proteomes" id="UP001224775"/>
    </source>
</evidence>
<dbReference type="GO" id="GO:0044528">
    <property type="term" value="P:regulation of mitochondrial mRNA stability"/>
    <property type="evidence" value="ECO:0007669"/>
    <property type="project" value="TreeGrafter"/>
</dbReference>
<dbReference type="Pfam" id="PF08373">
    <property type="entry name" value="RAP"/>
    <property type="match status" value="1"/>
</dbReference>
<comment type="caution">
    <text evidence="2">The sequence shown here is derived from an EMBL/GenBank/DDBJ whole genome shotgun (WGS) entry which is preliminary data.</text>
</comment>
<keyword evidence="3" id="KW-1185">Reference proteome</keyword>
<proteinExistence type="predicted"/>
<protein>
    <submittedName>
        <fullName evidence="2">RAP domain-containing protein</fullName>
    </submittedName>
</protein>
<name>A0AAD8XU79_9STRA</name>
<evidence type="ECO:0000313" key="2">
    <source>
        <dbReference type="EMBL" id="KAK1733565.1"/>
    </source>
</evidence>
<dbReference type="SMART" id="SM00952">
    <property type="entry name" value="RAP"/>
    <property type="match status" value="1"/>
</dbReference>